<dbReference type="Gene3D" id="3.40.50.720">
    <property type="entry name" value="NAD(P)-binding Rossmann-like Domain"/>
    <property type="match status" value="1"/>
</dbReference>
<dbReference type="Pfam" id="PF13561">
    <property type="entry name" value="adh_short_C2"/>
    <property type="match status" value="1"/>
</dbReference>
<dbReference type="EMBL" id="FVZE01000007">
    <property type="protein sequence ID" value="SLK07895.1"/>
    <property type="molecule type" value="Genomic_DNA"/>
</dbReference>
<keyword evidence="4" id="KW-1185">Reference proteome</keyword>
<dbReference type="AlphaFoldDB" id="A0A1U6IIQ5"/>
<reference evidence="4" key="1">
    <citation type="submission" date="2017-02" db="EMBL/GenBank/DDBJ databases">
        <authorList>
            <person name="Varghese N."/>
            <person name="Submissions S."/>
        </authorList>
    </citation>
    <scope>NUCLEOTIDE SEQUENCE [LARGE SCALE GENOMIC DNA]</scope>
    <source>
        <strain evidence="4">SM117</strain>
    </source>
</reference>
<dbReference type="CDD" id="cd05233">
    <property type="entry name" value="SDR_c"/>
    <property type="match status" value="1"/>
</dbReference>
<evidence type="ECO:0000313" key="3">
    <source>
        <dbReference type="EMBL" id="SLK07895.1"/>
    </source>
</evidence>
<dbReference type="InterPro" id="IPR036291">
    <property type="entry name" value="NAD(P)-bd_dom_sf"/>
</dbReference>
<sequence length="248" mass="26255">MGRLEGKVAVILGVGALRNMGQAIAQRYVREGAKVVLGVRDEAGVKPFADSLGAAVVHCDITSEADLKRLMNTAVERFGRLDIAVNASGATHFAPFLEEQIEDLRRITDIQFIGTFQFIQAALRVMADGGSVIQISSVTAIALLPNHATYMATKAAGDLVVSAVAAEFGARGIRVNSIAPGPTADTPMAAPLMANPTAREQRRSATPLQRLGTADDIAEAALWLATDENFITGQVLQVNGGRAIHRLQ</sequence>
<keyword evidence="2" id="KW-0560">Oxidoreductase</keyword>
<dbReference type="InterPro" id="IPR002347">
    <property type="entry name" value="SDR_fam"/>
</dbReference>
<proteinExistence type="inferred from homology"/>
<dbReference type="FunFam" id="3.40.50.720:FF:000084">
    <property type="entry name" value="Short-chain dehydrogenase reductase"/>
    <property type="match status" value="1"/>
</dbReference>
<evidence type="ECO:0000256" key="2">
    <source>
        <dbReference type="ARBA" id="ARBA00023002"/>
    </source>
</evidence>
<dbReference type="STRING" id="428990.SAMN06295987_10779"/>
<dbReference type="PANTHER" id="PTHR24321">
    <property type="entry name" value="DEHYDROGENASES, SHORT CHAIN"/>
    <property type="match status" value="1"/>
</dbReference>
<accession>A0A1U6IIQ5</accession>
<dbReference type="SUPFAM" id="SSF51735">
    <property type="entry name" value="NAD(P)-binding Rossmann-fold domains"/>
    <property type="match status" value="1"/>
</dbReference>
<gene>
    <name evidence="3" type="ORF">SAMN06295987_10779</name>
</gene>
<dbReference type="PRINTS" id="PR00081">
    <property type="entry name" value="GDHRDH"/>
</dbReference>
<dbReference type="Proteomes" id="UP000190989">
    <property type="component" value="Unassembled WGS sequence"/>
</dbReference>
<protein>
    <submittedName>
        <fullName evidence="3">NAD(P)-dependent dehydrogenase, short-chain alcohol dehydrogenase family</fullName>
    </submittedName>
</protein>
<dbReference type="PANTHER" id="PTHR24321:SF15">
    <property type="entry name" value="OXIDOREDUCTASE UCPA"/>
    <property type="match status" value="1"/>
</dbReference>
<name>A0A1U6IIQ5_9SPHN</name>
<evidence type="ECO:0000256" key="1">
    <source>
        <dbReference type="ARBA" id="ARBA00006484"/>
    </source>
</evidence>
<dbReference type="PRINTS" id="PR00080">
    <property type="entry name" value="SDRFAMILY"/>
</dbReference>
<comment type="similarity">
    <text evidence="1">Belongs to the short-chain dehydrogenases/reductases (SDR) family.</text>
</comment>
<evidence type="ECO:0000313" key="4">
    <source>
        <dbReference type="Proteomes" id="UP000190989"/>
    </source>
</evidence>
<dbReference type="RefSeq" id="WP_079731435.1">
    <property type="nucleotide sequence ID" value="NZ_FVZE01000007.1"/>
</dbReference>
<dbReference type="GO" id="GO:0016491">
    <property type="term" value="F:oxidoreductase activity"/>
    <property type="evidence" value="ECO:0007669"/>
    <property type="project" value="UniProtKB-KW"/>
</dbReference>
<organism evidence="3 4">
    <name type="scientific">Novosphingobium mathurense</name>
    <dbReference type="NCBI Taxonomy" id="428990"/>
    <lineage>
        <taxon>Bacteria</taxon>
        <taxon>Pseudomonadati</taxon>
        <taxon>Pseudomonadota</taxon>
        <taxon>Alphaproteobacteria</taxon>
        <taxon>Sphingomonadales</taxon>
        <taxon>Sphingomonadaceae</taxon>
        <taxon>Novosphingobium</taxon>
    </lineage>
</organism>